<keyword evidence="3" id="KW-1185">Reference proteome</keyword>
<organism evidence="2 3">
    <name type="scientific">Brachionus calyciflorus</name>
    <dbReference type="NCBI Taxonomy" id="104777"/>
    <lineage>
        <taxon>Eukaryota</taxon>
        <taxon>Metazoa</taxon>
        <taxon>Spiralia</taxon>
        <taxon>Gnathifera</taxon>
        <taxon>Rotifera</taxon>
        <taxon>Eurotatoria</taxon>
        <taxon>Monogononta</taxon>
        <taxon>Pseudotrocha</taxon>
        <taxon>Ploima</taxon>
        <taxon>Brachionidae</taxon>
        <taxon>Brachionus</taxon>
    </lineage>
</organism>
<dbReference type="AlphaFoldDB" id="A0A814JFZ7"/>
<dbReference type="Proteomes" id="UP000663879">
    <property type="component" value="Unassembled WGS sequence"/>
</dbReference>
<evidence type="ECO:0000256" key="1">
    <source>
        <dbReference type="SAM" id="Phobius"/>
    </source>
</evidence>
<evidence type="ECO:0000313" key="3">
    <source>
        <dbReference type="Proteomes" id="UP000663879"/>
    </source>
</evidence>
<gene>
    <name evidence="2" type="ORF">OXX778_LOCUS18160</name>
</gene>
<protein>
    <recommendedName>
        <fullName evidence="4">FLYWCH-type domain-containing protein</fullName>
    </recommendedName>
</protein>
<evidence type="ECO:0000313" key="2">
    <source>
        <dbReference type="EMBL" id="CAF1036933.1"/>
    </source>
</evidence>
<dbReference type="EMBL" id="CAJNOC010004907">
    <property type="protein sequence ID" value="CAF1036933.1"/>
    <property type="molecule type" value="Genomic_DNA"/>
</dbReference>
<accession>A0A814JFZ7</accession>
<keyword evidence="1" id="KW-1133">Transmembrane helix</keyword>
<name>A0A814JFZ7_9BILA</name>
<keyword evidence="1" id="KW-0472">Membrane</keyword>
<comment type="caution">
    <text evidence="2">The sequence shown here is derived from an EMBL/GenBank/DDBJ whole genome shotgun (WGS) entry which is preliminary data.</text>
</comment>
<feature type="transmembrane region" description="Helical" evidence="1">
    <location>
        <begin position="106"/>
        <end position="124"/>
    </location>
</feature>
<proteinExistence type="predicted"/>
<evidence type="ECO:0008006" key="4">
    <source>
        <dbReference type="Google" id="ProtNLM"/>
    </source>
</evidence>
<keyword evidence="1" id="KW-0812">Transmembrane</keyword>
<sequence length="205" mass="23613">MDIEMAFDTPFIRTETSHGTPVTVISKFIYVYKRENKYKTVYCRCKRQDCKAFVTTFDDLECLKGIKHKDDSISNIEYNSFLAEKRIIERSLTQSSSVPKILDEEIGFLIGVVLIMSWPLVLLIRKDVILNKKLIEEQSVYTVMEILSSRMMGYSGPERKAIDLQKDGDYENLLDSFCILEGRMKIKSKTHISKPKISSTSKSVD</sequence>
<reference evidence="2" key="1">
    <citation type="submission" date="2021-02" db="EMBL/GenBank/DDBJ databases">
        <authorList>
            <person name="Nowell W R."/>
        </authorList>
    </citation>
    <scope>NUCLEOTIDE SEQUENCE</scope>
    <source>
        <strain evidence="2">Ploen Becks lab</strain>
    </source>
</reference>